<accession>Q6QXD4</accession>
<keyword evidence="6" id="KW-0426">Late protein</keyword>
<dbReference type="Proteomes" id="UP000202635">
    <property type="component" value="Genome"/>
</dbReference>
<evidence type="ECO:0000256" key="5">
    <source>
        <dbReference type="ARBA" id="ARBA00022879"/>
    </source>
</evidence>
<evidence type="ECO:0000256" key="10">
    <source>
        <dbReference type="SAM" id="Phobius"/>
    </source>
</evidence>
<evidence type="ECO:0000256" key="2">
    <source>
        <dbReference type="ARBA" id="ARBA00008534"/>
    </source>
</evidence>
<dbReference type="Pfam" id="PF04639">
    <property type="entry name" value="Baculo_E56"/>
    <property type="match status" value="1"/>
</dbReference>
<keyword evidence="3 10" id="KW-0812">Transmembrane</keyword>
<dbReference type="InterPro" id="IPR006733">
    <property type="entry name" value="Baculo_ODV-E56"/>
</dbReference>
<dbReference type="EMBL" id="AY522332">
    <property type="protein sequence ID" value="AAS82723.1"/>
    <property type="molecule type" value="Genomic_DNA"/>
</dbReference>
<proteinExistence type="inferred from homology"/>
<keyword evidence="8 10" id="KW-0472">Membrane</keyword>
<evidence type="ECO:0000313" key="15">
    <source>
        <dbReference type="Proteomes" id="UP000232958"/>
    </source>
</evidence>
<name>Q6QXD4_GVAS</name>
<comment type="subcellular location">
    <subcellularLocation>
        <location evidence="1">Virion membrane</location>
    </subcellularLocation>
</comment>
<keyword evidence="5" id="KW-0261">Viral envelope protein</keyword>
<evidence type="ECO:0000256" key="9">
    <source>
        <dbReference type="ARBA" id="ARBA00023180"/>
    </source>
</evidence>
<reference evidence="11 14" key="1">
    <citation type="submission" date="2004-09" db="EMBL/GenBank/DDBJ databases">
        <authorList>
            <person name="Ai X.L."/>
            <person name="Wang Z.F."/>
            <person name="Wang B."/>
            <person name="Zhang W."/>
            <person name="Li F."/>
            <person name="Fu J.H."/>
            <person name="Cui C.S."/>
            <person name="Shi Y.H."/>
            <person name="He M."/>
        </authorList>
    </citation>
    <scope>NUCLEOTIDE SEQUENCE [LARGE SCALE GENOMIC DNA]</scope>
</reference>
<gene>
    <name evidence="11" type="primary">ORF15</name>
    <name evidence="12" type="ORF">AsGV016</name>
    <name evidence="11" type="ORF">AsGVgp015</name>
</gene>
<dbReference type="GO" id="GO:0055036">
    <property type="term" value="C:virion membrane"/>
    <property type="evidence" value="ECO:0007669"/>
    <property type="project" value="UniProtKB-SubCell"/>
</dbReference>
<reference evidence="12" key="2">
    <citation type="journal article" date="2014" name="Arch. Virol.">
        <title>Complete genome sequence of Agrotis segetum granulovirus Shanghai strain.</title>
        <authorList>
            <person name="Zhang X."/>
            <person name="Liang Z."/>
            <person name="Yin X."/>
            <person name="Wang J."/>
            <person name="Shao X."/>
        </authorList>
    </citation>
    <scope>NUCLEOTIDE SEQUENCE</scope>
    <source>
        <strain evidence="12">L1</strain>
    </source>
</reference>
<dbReference type="EMBL" id="KR584663">
    <property type="protein sequence ID" value="AKN63290.1"/>
    <property type="molecule type" value="Genomic_DNA"/>
</dbReference>
<evidence type="ECO:0000256" key="7">
    <source>
        <dbReference type="ARBA" id="ARBA00022989"/>
    </source>
</evidence>
<dbReference type="OrthoDB" id="8860at10239"/>
<evidence type="ECO:0000313" key="13">
    <source>
        <dbReference type="EMBL" id="AKN63290.1"/>
    </source>
</evidence>
<keyword evidence="15" id="KW-1185">Reference proteome</keyword>
<keyword evidence="9" id="KW-0325">Glycoprotein</keyword>
<feature type="transmembrane region" description="Helical" evidence="10">
    <location>
        <begin position="322"/>
        <end position="343"/>
    </location>
</feature>
<reference evidence="13 15" key="3">
    <citation type="submission" date="2015-05" db="EMBL/GenBank/DDBJ databases">
        <title>Complete Sequence of an Agrotis segetum granulovirus isolate from Europe.</title>
        <authorList>
            <person name="Gueli Alletti G."/>
            <person name="Wennmann J.T."/>
            <person name="Jehle J.A."/>
        </authorList>
    </citation>
    <scope>NUCLEOTIDE SEQUENCE [LARGE SCALE GENOMIC DNA]</scope>
    <source>
        <strain evidence="13 15">DA</strain>
    </source>
</reference>
<evidence type="ECO:0000313" key="12">
    <source>
        <dbReference type="EMBL" id="AHN92055.1"/>
    </source>
</evidence>
<keyword evidence="4" id="KW-0946">Virion</keyword>
<dbReference type="Proteomes" id="UP000232958">
    <property type="component" value="Segment"/>
</dbReference>
<evidence type="ECO:0000256" key="3">
    <source>
        <dbReference type="ARBA" id="ARBA00022692"/>
    </source>
</evidence>
<dbReference type="EMBL" id="KC994902">
    <property type="protein sequence ID" value="AHN92055.1"/>
    <property type="molecule type" value="Genomic_DNA"/>
</dbReference>
<comment type="similarity">
    <text evidence="2">Belongs to the baculoviridae E56 family.</text>
</comment>
<keyword evidence="7 10" id="KW-1133">Transmembrane helix</keyword>
<evidence type="ECO:0000313" key="11">
    <source>
        <dbReference type="EMBL" id="AAS82723.1"/>
    </source>
</evidence>
<evidence type="ECO:0000256" key="4">
    <source>
        <dbReference type="ARBA" id="ARBA00022844"/>
    </source>
</evidence>
<organismHost>
    <name type="scientific">Agrotis segetum</name>
    <name type="common">Turnip moth</name>
    <dbReference type="NCBI Taxonomy" id="47767"/>
</organismHost>
<protein>
    <submittedName>
        <fullName evidence="13">Baculo_E56</fullName>
    </submittedName>
    <submittedName>
        <fullName evidence="11">ORF15</fullName>
    </submittedName>
    <submittedName>
        <fullName evidence="12">Odv-e56</fullName>
    </submittedName>
</protein>
<evidence type="ECO:0000256" key="8">
    <source>
        <dbReference type="ARBA" id="ARBA00023136"/>
    </source>
</evidence>
<evidence type="ECO:0000313" key="14">
    <source>
        <dbReference type="Proteomes" id="UP000202635"/>
    </source>
</evidence>
<dbReference type="GO" id="GO:0019031">
    <property type="term" value="C:viral envelope"/>
    <property type="evidence" value="ECO:0007669"/>
    <property type="project" value="UniProtKB-KW"/>
</dbReference>
<organism evidence="11 14">
    <name type="scientific">Agrotis segetum granulosis virus</name>
    <name type="common">AsGV</name>
    <name type="synonym">Agrotis segetum granulovirus</name>
    <dbReference type="NCBI Taxonomy" id="10464"/>
    <lineage>
        <taxon>Viruses</taxon>
        <taxon>Viruses incertae sedis</taxon>
        <taxon>Naldaviricetes</taxon>
        <taxon>Lefavirales</taxon>
        <taxon>Baculoviridae</taxon>
        <taxon>Betabaculovirus</taxon>
        <taxon>Betabaculovirus agsegetum</taxon>
    </lineage>
</organism>
<evidence type="ECO:0000256" key="1">
    <source>
        <dbReference type="ARBA" id="ARBA00004182"/>
    </source>
</evidence>
<sequence>MSFFRGLRRTNKTYPNVNSFISDHNNLIANVTPSGFNLGPPSGLTLGPNRVQPGYNINNTFVPNSDINRIMRTNNPTGMRTLFPNANNSQINGLSRLRAADNIPDAQIYGLQQRKNSVKNSHPDLATRDPTQIEAALNNNPRLSTYLKGLGTVALVGAGVYLIIQGGNLVASIVAALNRTGGSYYFRGNNGAESFNNIESCILRHRTCGVLLEDIQPYLCQFDPLDLANQDPILPPDQAREICVGYNREREQTVCRASDSNAHPDSPAYFDISDLDVNQTIQCLEPYDFADLVADLGLDGLLGENGLISNMSNSLNSISENFMTILFVIGGIVLLLFIGFMIFRVSMSKKSE</sequence>
<evidence type="ECO:0000256" key="6">
    <source>
        <dbReference type="ARBA" id="ARBA00022921"/>
    </source>
</evidence>